<comment type="caution">
    <text evidence="1">The sequence shown here is derived from an EMBL/GenBank/DDBJ whole genome shotgun (WGS) entry which is preliminary data.</text>
</comment>
<reference evidence="1 2" key="1">
    <citation type="submission" date="2020-06" db="EMBL/GenBank/DDBJ databases">
        <title>Description of novel acetic acid bacteria.</title>
        <authorList>
            <person name="Sombolestani A."/>
        </authorList>
    </citation>
    <scope>NUCLEOTIDE SEQUENCE [LARGE SCALE GENOMIC DNA]</scope>
    <source>
        <strain evidence="1 2">LMG 31431</strain>
    </source>
</reference>
<organism evidence="1 2">
    <name type="scientific">Nguyenibacter vanlangensis</name>
    <dbReference type="NCBI Taxonomy" id="1216886"/>
    <lineage>
        <taxon>Bacteria</taxon>
        <taxon>Pseudomonadati</taxon>
        <taxon>Pseudomonadota</taxon>
        <taxon>Alphaproteobacteria</taxon>
        <taxon>Acetobacterales</taxon>
        <taxon>Acetobacteraceae</taxon>
        <taxon>Nguyenibacter</taxon>
    </lineage>
</organism>
<accession>A0A7Y7M9X5</accession>
<name>A0A7Y7M9X5_9PROT</name>
<dbReference type="EMBL" id="JABXXP010001074">
    <property type="protein sequence ID" value="NVN13643.1"/>
    <property type="molecule type" value="Genomic_DNA"/>
</dbReference>
<dbReference type="AlphaFoldDB" id="A0A7Y7M9X5"/>
<evidence type="ECO:0008006" key="3">
    <source>
        <dbReference type="Google" id="ProtNLM"/>
    </source>
</evidence>
<proteinExistence type="predicted"/>
<feature type="non-terminal residue" evidence="1">
    <location>
        <position position="50"/>
    </location>
</feature>
<gene>
    <name evidence="1" type="ORF">HUK84_21310</name>
</gene>
<evidence type="ECO:0000313" key="1">
    <source>
        <dbReference type="EMBL" id="NVN13643.1"/>
    </source>
</evidence>
<dbReference type="Proteomes" id="UP000534870">
    <property type="component" value="Unassembled WGS sequence"/>
</dbReference>
<sequence>MSDSLFVRYLSHVRDALRRIVPDLPDEVAARVELTPARDPAHGDMATNAA</sequence>
<evidence type="ECO:0000313" key="2">
    <source>
        <dbReference type="Proteomes" id="UP000534870"/>
    </source>
</evidence>
<protein>
    <recommendedName>
        <fullName evidence="3">Arginyl-tRNA synthetase</fullName>
    </recommendedName>
</protein>